<gene>
    <name evidence="1" type="ORF">KUTeg_017499</name>
</gene>
<reference evidence="1 2" key="1">
    <citation type="submission" date="2022-12" db="EMBL/GenBank/DDBJ databases">
        <title>Chromosome-level genome of Tegillarca granosa.</title>
        <authorList>
            <person name="Kim J."/>
        </authorList>
    </citation>
    <scope>NUCLEOTIDE SEQUENCE [LARGE SCALE GENOMIC DNA]</scope>
    <source>
        <strain evidence="1">Teg-2019</strain>
        <tissue evidence="1">Adductor muscle</tissue>
    </source>
</reference>
<proteinExistence type="predicted"/>
<accession>A0ABQ9EHL8</accession>
<name>A0ABQ9EHL8_TEGGR</name>
<protein>
    <submittedName>
        <fullName evidence="1">Uncharacterized protein</fullName>
    </submittedName>
</protein>
<comment type="caution">
    <text evidence="1">The sequence shown here is derived from an EMBL/GenBank/DDBJ whole genome shotgun (WGS) entry which is preliminary data.</text>
</comment>
<evidence type="ECO:0000313" key="2">
    <source>
        <dbReference type="Proteomes" id="UP001217089"/>
    </source>
</evidence>
<evidence type="ECO:0000313" key="1">
    <source>
        <dbReference type="EMBL" id="KAJ8303916.1"/>
    </source>
</evidence>
<keyword evidence="2" id="KW-1185">Reference proteome</keyword>
<dbReference type="EMBL" id="JARBDR010000903">
    <property type="protein sequence ID" value="KAJ8303916.1"/>
    <property type="molecule type" value="Genomic_DNA"/>
</dbReference>
<dbReference type="Proteomes" id="UP001217089">
    <property type="component" value="Unassembled WGS sequence"/>
</dbReference>
<organism evidence="1 2">
    <name type="scientific">Tegillarca granosa</name>
    <name type="common">Malaysian cockle</name>
    <name type="synonym">Anadara granosa</name>
    <dbReference type="NCBI Taxonomy" id="220873"/>
    <lineage>
        <taxon>Eukaryota</taxon>
        <taxon>Metazoa</taxon>
        <taxon>Spiralia</taxon>
        <taxon>Lophotrochozoa</taxon>
        <taxon>Mollusca</taxon>
        <taxon>Bivalvia</taxon>
        <taxon>Autobranchia</taxon>
        <taxon>Pteriomorphia</taxon>
        <taxon>Arcoida</taxon>
        <taxon>Arcoidea</taxon>
        <taxon>Arcidae</taxon>
        <taxon>Tegillarca</taxon>
    </lineage>
</organism>
<sequence length="195" mass="23350">MHRYYKKKILFIDFPFKQFSILVDILNEFEMLEVVDIRLCYKDIQNNYKCWVRNITRTYDGILIVVTKQLNELIQKQCDKSQSWIEVTQCYIPIITHLIKHLDEHQCADFEKYVINFDGSSNTQDFLNRFTTFRNGKIFSLVSLHEHFVNSTLEKDVLLKYFVSSMMSNMNIKNKDDVIITALRNINTKYSEYEL</sequence>